<sequence>MFVGWDWASASHDVTVSDDRGIVIDHWAFQHSEADFETALARPASDGTPELPVIIERSSGLVVDRLLEAGYPVVPVHPTAFHAARPRWGAFGAKSDPGDSYKLADYRRTDGHRLRRLVPVDSGLRELQALVRLRDDHVRARTAAGNQLGALLEQHWPGPRNLFCSLVSDIALNFLTDYPTPQAAARLGEARMAAFCKRHAYRGGKPASALLARLRSAPVAPVSLPASVLSALITAQVQLLRSLQATITQLETTIKRCLARHPRAVFLAQLPGVGTINLAQLLAEVGPILDRVESAEQAAAECGAAPVTKASGKAHGVYFRWAANTRARKVVTAFAHNSRMQSPWAAGLYANARARGKRNPHATRIVARAWLRVIWACWHNATPYDPDNHPAAQRLKAS</sequence>
<evidence type="ECO:0000313" key="3">
    <source>
        <dbReference type="EMBL" id="MDU9001073.1"/>
    </source>
</evidence>
<evidence type="ECO:0000259" key="1">
    <source>
        <dbReference type="Pfam" id="PF01548"/>
    </source>
</evidence>
<dbReference type="InterPro" id="IPR047650">
    <property type="entry name" value="Transpos_IS110"/>
</dbReference>
<dbReference type="PANTHER" id="PTHR33055:SF3">
    <property type="entry name" value="PUTATIVE TRANSPOSASE FOR IS117-RELATED"/>
    <property type="match status" value="1"/>
</dbReference>
<dbReference type="EMBL" id="JARAKF010000002">
    <property type="protein sequence ID" value="MDU9001073.1"/>
    <property type="molecule type" value="Genomic_DNA"/>
</dbReference>
<dbReference type="InterPro" id="IPR002525">
    <property type="entry name" value="Transp_IS110-like_N"/>
</dbReference>
<reference evidence="3 4" key="1">
    <citation type="submission" date="2023-02" db="EMBL/GenBank/DDBJ databases">
        <authorList>
            <person name="Maleckis M."/>
        </authorList>
    </citation>
    <scope>NUCLEOTIDE SEQUENCE [LARGE SCALE GENOMIC DNA]</scope>
    <source>
        <strain evidence="3 4">P8-A2</strain>
    </source>
</reference>
<dbReference type="NCBIfam" id="NF033542">
    <property type="entry name" value="transpos_IS110"/>
    <property type="match status" value="1"/>
</dbReference>
<organism evidence="3 4">
    <name type="scientific">Streptomyces mirabilis</name>
    <dbReference type="NCBI Taxonomy" id="68239"/>
    <lineage>
        <taxon>Bacteria</taxon>
        <taxon>Bacillati</taxon>
        <taxon>Actinomycetota</taxon>
        <taxon>Actinomycetes</taxon>
        <taxon>Kitasatosporales</taxon>
        <taxon>Streptomycetaceae</taxon>
        <taxon>Streptomyces</taxon>
    </lineage>
</organism>
<dbReference type="RefSeq" id="WP_143611908.1">
    <property type="nucleotide sequence ID" value="NZ_CP107955.1"/>
</dbReference>
<name>A0ABU3V4H2_9ACTN</name>
<dbReference type="Pfam" id="PF02371">
    <property type="entry name" value="Transposase_20"/>
    <property type="match status" value="1"/>
</dbReference>
<accession>A0ABU3V4H2</accession>
<feature type="domain" description="Transposase IS110-like N-terminal" evidence="1">
    <location>
        <begin position="3"/>
        <end position="157"/>
    </location>
</feature>
<gene>
    <name evidence="3" type="ORF">PU648_54225</name>
</gene>
<proteinExistence type="predicted"/>
<dbReference type="InterPro" id="IPR003346">
    <property type="entry name" value="Transposase_20"/>
</dbReference>
<comment type="caution">
    <text evidence="3">The sequence shown here is derived from an EMBL/GenBank/DDBJ whole genome shotgun (WGS) entry which is preliminary data.</text>
</comment>
<dbReference type="PANTHER" id="PTHR33055">
    <property type="entry name" value="TRANSPOSASE FOR INSERTION SEQUENCE ELEMENT IS1111A"/>
    <property type="match status" value="1"/>
</dbReference>
<keyword evidence="4" id="KW-1185">Reference proteome</keyword>
<dbReference type="Proteomes" id="UP001257627">
    <property type="component" value="Unassembled WGS sequence"/>
</dbReference>
<feature type="domain" description="Transposase IS116/IS110/IS902 C-terminal" evidence="2">
    <location>
        <begin position="267"/>
        <end position="349"/>
    </location>
</feature>
<dbReference type="Pfam" id="PF01548">
    <property type="entry name" value="DEDD_Tnp_IS110"/>
    <property type="match status" value="1"/>
</dbReference>
<evidence type="ECO:0000259" key="2">
    <source>
        <dbReference type="Pfam" id="PF02371"/>
    </source>
</evidence>
<evidence type="ECO:0000313" key="4">
    <source>
        <dbReference type="Proteomes" id="UP001257627"/>
    </source>
</evidence>
<protein>
    <submittedName>
        <fullName evidence="3">IS110 family transposase</fullName>
    </submittedName>
</protein>